<reference evidence="1 2" key="1">
    <citation type="submission" date="2019-05" db="EMBL/GenBank/DDBJ databases">
        <title>Draft Whole-Genome sequence of the green sulfur bacterium Chlorobaculum thiosulfatiphilum DSM 249.</title>
        <authorList>
            <person name="Meyer T.E."/>
            <person name="Kyndt J.A."/>
        </authorList>
    </citation>
    <scope>NUCLEOTIDE SEQUENCE [LARGE SCALE GENOMIC DNA]</scope>
    <source>
        <strain evidence="1 2">DSM 249</strain>
    </source>
</reference>
<evidence type="ECO:0000313" key="1">
    <source>
        <dbReference type="EMBL" id="TNJ38890.1"/>
    </source>
</evidence>
<evidence type="ECO:0000313" key="2">
    <source>
        <dbReference type="Proteomes" id="UP000308271"/>
    </source>
</evidence>
<proteinExistence type="predicted"/>
<keyword evidence="2" id="KW-1185">Reference proteome</keyword>
<dbReference type="OrthoDB" id="598210at2"/>
<accession>A0A5C4S5U9</accession>
<comment type="caution">
    <text evidence="1">The sequence shown here is derived from an EMBL/GenBank/DDBJ whole genome shotgun (WGS) entry which is preliminary data.</text>
</comment>
<gene>
    <name evidence="1" type="ORF">FGF66_07125</name>
</gene>
<organism evidence="1 2">
    <name type="scientific">Chlorobaculum thiosulfatiphilum</name>
    <name type="common">Chlorobium limicola f.sp. thiosulfatophilum</name>
    <dbReference type="NCBI Taxonomy" id="115852"/>
    <lineage>
        <taxon>Bacteria</taxon>
        <taxon>Pseudomonadati</taxon>
        <taxon>Chlorobiota</taxon>
        <taxon>Chlorobiia</taxon>
        <taxon>Chlorobiales</taxon>
        <taxon>Chlorobiaceae</taxon>
        <taxon>Chlorobaculum</taxon>
    </lineage>
</organism>
<dbReference type="AlphaFoldDB" id="A0A5C4S5U9"/>
<name>A0A5C4S5U9_CHLTI</name>
<dbReference type="EMBL" id="VDCH01000012">
    <property type="protein sequence ID" value="TNJ38890.1"/>
    <property type="molecule type" value="Genomic_DNA"/>
</dbReference>
<sequence length="76" mass="8642">MQLTITLPDILPDQVTRVMTKVREFFAQEGIPVEIKPDAPKGDSWDNLNIEDIAVDTGITDFAENHDHYLYGTPKR</sequence>
<dbReference type="Proteomes" id="UP000308271">
    <property type="component" value="Unassembled WGS sequence"/>
</dbReference>
<protein>
    <submittedName>
        <fullName evidence="1">Uncharacterized protein</fullName>
    </submittedName>
</protein>
<dbReference type="RefSeq" id="WP_139456976.1">
    <property type="nucleotide sequence ID" value="NZ_VDCH01000012.1"/>
</dbReference>